<keyword evidence="4" id="KW-1185">Reference proteome</keyword>
<feature type="domain" description="Importin N-terminal" evidence="1">
    <location>
        <begin position="27"/>
        <end position="89"/>
    </location>
</feature>
<organism evidence="3 4">
    <name type="scientific">Wallemia mellicola (strain ATCC MYA-4683 / CBS 633.66)</name>
    <name type="common">Wallemia sebi (CBS 633.66)</name>
    <dbReference type="NCBI Taxonomy" id="671144"/>
    <lineage>
        <taxon>Eukaryota</taxon>
        <taxon>Fungi</taxon>
        <taxon>Dikarya</taxon>
        <taxon>Basidiomycota</taxon>
        <taxon>Wallemiomycotina</taxon>
        <taxon>Wallemiomycetes</taxon>
        <taxon>Wallemiales</taxon>
        <taxon>Wallemiaceae</taxon>
        <taxon>Wallemia</taxon>
    </lineage>
</organism>
<dbReference type="InterPro" id="IPR016024">
    <property type="entry name" value="ARM-type_fold"/>
</dbReference>
<dbReference type="Proteomes" id="UP000005242">
    <property type="component" value="Unassembled WGS sequence"/>
</dbReference>
<gene>
    <name evidence="3" type="ORF">WALSEDRAFT_13943</name>
</gene>
<dbReference type="Pfam" id="PF24140">
    <property type="entry name" value="TPR_TNPO3_IPO13_3rd"/>
    <property type="match status" value="1"/>
</dbReference>
<dbReference type="Pfam" id="PF03810">
    <property type="entry name" value="IBN_N"/>
    <property type="match status" value="1"/>
</dbReference>
<dbReference type="PANTHER" id="PTHR12363">
    <property type="entry name" value="TRANSPORTIN 3 AND IMPORTIN 13"/>
    <property type="match status" value="1"/>
</dbReference>
<dbReference type="InterPro" id="IPR011989">
    <property type="entry name" value="ARM-like"/>
</dbReference>
<dbReference type="InterPro" id="IPR001494">
    <property type="entry name" value="Importin-beta_N"/>
</dbReference>
<dbReference type="EMBL" id="JH668223">
    <property type="protein sequence ID" value="EIM24162.1"/>
    <property type="molecule type" value="Genomic_DNA"/>
</dbReference>
<dbReference type="InParanoid" id="I4YJM0"/>
<feature type="domain" description="Exportin-1/Importin-beta-like" evidence="2">
    <location>
        <begin position="98"/>
        <end position="237"/>
    </location>
</feature>
<name>I4YJM0_WALMC</name>
<evidence type="ECO:0000259" key="1">
    <source>
        <dbReference type="Pfam" id="PF03810"/>
    </source>
</evidence>
<evidence type="ECO:0000313" key="4">
    <source>
        <dbReference type="Proteomes" id="UP000005242"/>
    </source>
</evidence>
<dbReference type="STRING" id="671144.I4YJM0"/>
<dbReference type="eggNOG" id="KOG2081">
    <property type="taxonomic scope" value="Eukaryota"/>
</dbReference>
<dbReference type="GeneID" id="18470622"/>
<reference evidence="3 4" key="1">
    <citation type="journal article" date="2012" name="Fungal Genet. Biol.">
        <title>The genome of the xerotolerant mold Wallemia sebi reveals adaptations to osmotic stress and suggests cryptic sexual reproduction.</title>
        <authorList>
            <person name="Padamsee M."/>
            <person name="Kumar T.K.A."/>
            <person name="Riley R."/>
            <person name="Binder M."/>
            <person name="Boyd A."/>
            <person name="Calvo A.M."/>
            <person name="Furukawa K."/>
            <person name="Hesse C."/>
            <person name="Hohmann S."/>
            <person name="James T.Y."/>
            <person name="LaButti K."/>
            <person name="Lapidus A."/>
            <person name="Lindquist E."/>
            <person name="Lucas S."/>
            <person name="Miller K."/>
            <person name="Shantappa S."/>
            <person name="Grigoriev I.V."/>
            <person name="Hibbett D.S."/>
            <person name="McLaughlin D.J."/>
            <person name="Spatafora J.W."/>
            <person name="Aime M.C."/>
        </authorList>
    </citation>
    <scope>NUCLEOTIDE SEQUENCE [LARGE SCALE GENOMIC DNA]</scope>
    <source>
        <strain evidence="4">ATCC MYA-4683 / CBS 633.66</strain>
    </source>
</reference>
<dbReference type="GO" id="GO:0031267">
    <property type="term" value="F:small GTPase binding"/>
    <property type="evidence" value="ECO:0007669"/>
    <property type="project" value="InterPro"/>
</dbReference>
<proteinExistence type="predicted"/>
<dbReference type="KEGG" id="wse:WALSEDRAFT_13943"/>
<dbReference type="HOGENOM" id="CLU_005996_0_0_1"/>
<dbReference type="SUPFAM" id="SSF48371">
    <property type="entry name" value="ARM repeat"/>
    <property type="match status" value="1"/>
</dbReference>
<dbReference type="GO" id="GO:0006606">
    <property type="term" value="P:protein import into nucleus"/>
    <property type="evidence" value="ECO:0007669"/>
    <property type="project" value="TreeGrafter"/>
</dbReference>
<dbReference type="PANTHER" id="PTHR12363:SF53">
    <property type="entry name" value="MRNA TRANSPORT REGULATOR MTR10"/>
    <property type="match status" value="1"/>
</dbReference>
<sequence>MTTTIQKVIESLNILYFNENNNLKNLANTFLQEFQSLTDAWDISNQLLITNDLPLEIKLFSIQTLRSKIIYDFNQLNDQLRLELKINLFDQLKLQSNNLLIKHLNLTLADLALQFDNWLDPIQDYLNEFGQSNHSILLDFLSTLPEESNNNKLSLSIDQLESRTYALLTNKSSDILQLLSNYSLRSDINLDLLFDCIKSWSFAGEFTPLMLNSTPLLDLLFNSLSNEQLFDKSIDTLSVIIHETQEIHENLTVINIILGNLTNLIDKLHSSIQQNDDDTVRNYTRLYSEAGETYLPLFLSNFDQMEPIINSILLCSKYNDLEIVQITFNFWFKLAHALDVKPHLKSQFIPIYSQLIDIIIDHLKFPLDESLQSAQERDEFRSFRHYIGDTLKDCCTVIGPKKSISRSLELILQGISTNSWQYVEAPLFSLRSMGSKVDYENDNDSLESIFNLLPNLPEHPRIRYAGILVASRFTEWINKRPDFIPFYLSFISTGFESNVPDVDIPAAACQALKFICEDCNHHLISYLPQLFQFVQQLTDTKLHEQDHLNISQAIAFVIETIEPKNDQAVIINQFVSPYLVHINDFFSKTESTVNKDDIKSLISNIEQIESYIAFTGPLSPLPVECQSTPFEVYNLLVKVIVNFGGSHSLIERVCGLLRKGLRFFDESAVLPIIPNLLEVLVNAFGSNPLSAYIWLIGKCFNLIPKEKTMISTSFNNISNKLFTILQSKQPSQVPDLIEDYIHLLLQIMDYEPSLIFNDNVIQPIFDLSLTGLNLYNPEAILVSLDFIRDFVDVINDNNSNSNINKTVIAKTLSNHTNIANLIQILLEGLVNSFPEDCVSTVITLIRQLAQFNNNLMKEAIPVVMNQSSLTSVAVTDQQIFIESYTK</sequence>
<dbReference type="Pfam" id="PF24138">
    <property type="entry name" value="TPR_TNPO3_IPO13_2nd"/>
    <property type="match status" value="1"/>
</dbReference>
<dbReference type="InterPro" id="IPR013598">
    <property type="entry name" value="Exportin-1/Importin-b-like"/>
</dbReference>
<dbReference type="InterPro" id="IPR057941">
    <property type="entry name" value="TPR_TNPO3_IPO13_2nd"/>
</dbReference>
<dbReference type="GO" id="GO:0005737">
    <property type="term" value="C:cytoplasm"/>
    <property type="evidence" value="ECO:0007669"/>
    <property type="project" value="TreeGrafter"/>
</dbReference>
<dbReference type="Gene3D" id="1.25.10.10">
    <property type="entry name" value="Leucine-rich Repeat Variant"/>
    <property type="match status" value="1"/>
</dbReference>
<dbReference type="OrthoDB" id="435593at2759"/>
<dbReference type="Pfam" id="PF08389">
    <property type="entry name" value="Xpo1"/>
    <property type="match status" value="1"/>
</dbReference>
<dbReference type="AlphaFoldDB" id="I4YJM0"/>
<accession>I4YJM0</accession>
<dbReference type="RefSeq" id="XP_006955658.1">
    <property type="nucleotide sequence ID" value="XM_006955596.1"/>
</dbReference>
<dbReference type="InterPro" id="IPR057942">
    <property type="entry name" value="TPR_TNPO3_IPO13_3rd"/>
</dbReference>
<dbReference type="FunCoup" id="I4YJM0">
    <property type="interactions" value="860"/>
</dbReference>
<dbReference type="InterPro" id="IPR051345">
    <property type="entry name" value="Importin_beta-like_NTR"/>
</dbReference>
<dbReference type="OMA" id="KPVYFQL"/>
<evidence type="ECO:0000259" key="2">
    <source>
        <dbReference type="Pfam" id="PF08389"/>
    </source>
</evidence>
<evidence type="ECO:0000313" key="3">
    <source>
        <dbReference type="EMBL" id="EIM24162.1"/>
    </source>
</evidence>
<protein>
    <submittedName>
        <fullName evidence="3">ARM repeat-containing protein</fullName>
    </submittedName>
</protein>